<evidence type="ECO:0000313" key="2">
    <source>
        <dbReference type="EMBL" id="OSY34899.1"/>
    </source>
</evidence>
<gene>
    <name evidence="2" type="ORF">BG845_06469</name>
</gene>
<reference evidence="2 3" key="1">
    <citation type="submission" date="2016-09" db="EMBL/GenBank/DDBJ databases">
        <title>Pseudonocardia autotrophica DSM535, a candidate organism with high potential of specific P450 cytochromes.</title>
        <authorList>
            <person name="Grumaz C."/>
            <person name="Vainshtein Y."/>
            <person name="Kirstahler P."/>
            <person name="Sohn K."/>
        </authorList>
    </citation>
    <scope>NUCLEOTIDE SEQUENCE [LARGE SCALE GENOMIC DNA]</scope>
    <source>
        <strain evidence="2 3">DSM 535</strain>
    </source>
</reference>
<dbReference type="InterPro" id="IPR009799">
    <property type="entry name" value="EthD_dom"/>
</dbReference>
<dbReference type="STRING" id="2074.BG845_06469"/>
<sequence>MYQLTAVYAHPADPESFVAHYRDTHAKIAAQLPGAAFYDWHVCETLDGSTPPFFLAAVIGWESKDVAIASLGSDVGQRAVADLANFADAGCEMQFGEVTVEVPRP</sequence>
<proteinExistence type="predicted"/>
<dbReference type="EMBL" id="MIGB01000063">
    <property type="protein sequence ID" value="OSY34899.1"/>
    <property type="molecule type" value="Genomic_DNA"/>
</dbReference>
<dbReference type="SUPFAM" id="SSF54909">
    <property type="entry name" value="Dimeric alpha+beta barrel"/>
    <property type="match status" value="1"/>
</dbReference>
<dbReference type="NCBIfam" id="TIGR02118">
    <property type="entry name" value="EthD family reductase"/>
    <property type="match status" value="1"/>
</dbReference>
<organism evidence="2 3">
    <name type="scientific">Pseudonocardia autotrophica</name>
    <name type="common">Amycolata autotrophica</name>
    <name type="synonym">Nocardia autotrophica</name>
    <dbReference type="NCBI Taxonomy" id="2074"/>
    <lineage>
        <taxon>Bacteria</taxon>
        <taxon>Bacillati</taxon>
        <taxon>Actinomycetota</taxon>
        <taxon>Actinomycetes</taxon>
        <taxon>Pseudonocardiales</taxon>
        <taxon>Pseudonocardiaceae</taxon>
        <taxon>Pseudonocardia</taxon>
    </lineage>
</organism>
<dbReference type="GO" id="GO:0016491">
    <property type="term" value="F:oxidoreductase activity"/>
    <property type="evidence" value="ECO:0007669"/>
    <property type="project" value="InterPro"/>
</dbReference>
<name>A0A1Y2MIU3_PSEAH</name>
<dbReference type="InterPro" id="IPR011008">
    <property type="entry name" value="Dimeric_a/b-barrel"/>
</dbReference>
<evidence type="ECO:0000259" key="1">
    <source>
        <dbReference type="Pfam" id="PF07110"/>
    </source>
</evidence>
<dbReference type="RefSeq" id="WP_085916514.1">
    <property type="nucleotide sequence ID" value="NZ_AP018920.1"/>
</dbReference>
<feature type="domain" description="EthD" evidence="1">
    <location>
        <begin position="11"/>
        <end position="89"/>
    </location>
</feature>
<comment type="caution">
    <text evidence="2">The sequence shown here is derived from an EMBL/GenBank/DDBJ whole genome shotgun (WGS) entry which is preliminary data.</text>
</comment>
<dbReference type="AlphaFoldDB" id="A0A1Y2MIU3"/>
<protein>
    <submittedName>
        <fullName evidence="2">EthD protein</fullName>
    </submittedName>
</protein>
<keyword evidence="3" id="KW-1185">Reference proteome</keyword>
<dbReference type="Gene3D" id="3.30.70.100">
    <property type="match status" value="1"/>
</dbReference>
<dbReference type="Proteomes" id="UP000194360">
    <property type="component" value="Unassembled WGS sequence"/>
</dbReference>
<accession>A0A1Y2MIU3</accession>
<dbReference type="OrthoDB" id="5294870at2"/>
<dbReference type="Pfam" id="PF07110">
    <property type="entry name" value="EthD"/>
    <property type="match status" value="1"/>
</dbReference>
<evidence type="ECO:0000313" key="3">
    <source>
        <dbReference type="Proteomes" id="UP000194360"/>
    </source>
</evidence>